<protein>
    <submittedName>
        <fullName evidence="3">VWA domain-containing protein</fullName>
    </submittedName>
</protein>
<evidence type="ECO:0000313" key="2">
    <source>
        <dbReference type="EMBL" id="GAT07846.1"/>
    </source>
</evidence>
<dbReference type="InterPro" id="IPR036465">
    <property type="entry name" value="vWFA_dom_sf"/>
</dbReference>
<dbReference type="EMBL" id="JACKTI010000055">
    <property type="protein sequence ID" value="MCV7025746.1"/>
    <property type="molecule type" value="Genomic_DNA"/>
</dbReference>
<gene>
    <name evidence="3" type="ORF">H7I77_20720</name>
    <name evidence="2" type="ORF">RMCN_0979</name>
</gene>
<keyword evidence="1" id="KW-0472">Membrane</keyword>
<dbReference type="Gene3D" id="3.40.50.410">
    <property type="entry name" value="von Willebrand factor, type A domain"/>
    <property type="match status" value="1"/>
</dbReference>
<reference evidence="3" key="3">
    <citation type="journal article" date="2022" name="BMC Genomics">
        <title>Comparative genome analysis of mycobacteria focusing on tRNA and non-coding RNA.</title>
        <authorList>
            <person name="Behra P.R.K."/>
            <person name="Pettersson B.M.F."/>
            <person name="Ramesh M."/>
            <person name="Das S."/>
            <person name="Dasgupta S."/>
            <person name="Kirsebom L.A."/>
        </authorList>
    </citation>
    <scope>NUCLEOTIDE SEQUENCE</scope>
    <source>
        <strain evidence="3">DSM 44203</strain>
    </source>
</reference>
<sequence length="301" mass="32002">MTFSPVVPPVLLIAVALAAVVLRLITMRQLARTGQRWTTVWRWSALTLAVMLMLIAAARPALGGGAEESAATSSDGDATANVFLIVDRSTDSTIADIRDDVAALIDHYPQARFALITFTARSSVEWPLSEDNWSLKPVVAAVTASSEIAAGEVNAAAAANVLRYQLIAAGQRSPGAQNLVFYFGSGAPGSQAPQGEFDPVPGSVDGGAVFGYGETRDDSRLQAVADQLGVPFVPRDTPRAVTDDAPDVDGVSSAQASATAVDRTDLYWVFTMVAAVLLLFEIYLTLREFRTSRSARRDEVI</sequence>
<feature type="transmembrane region" description="Helical" evidence="1">
    <location>
        <begin position="6"/>
        <end position="25"/>
    </location>
</feature>
<organism evidence="3 5">
    <name type="scientific">Mycolicibacterium novocastrense</name>
    <name type="common">Mycobacterium novocastrense</name>
    <dbReference type="NCBI Taxonomy" id="59813"/>
    <lineage>
        <taxon>Bacteria</taxon>
        <taxon>Bacillati</taxon>
        <taxon>Actinomycetota</taxon>
        <taxon>Actinomycetes</taxon>
        <taxon>Mycobacteriales</taxon>
        <taxon>Mycobacteriaceae</taxon>
        <taxon>Mycolicibacterium</taxon>
    </lineage>
</organism>
<evidence type="ECO:0000313" key="4">
    <source>
        <dbReference type="Proteomes" id="UP000069773"/>
    </source>
</evidence>
<proteinExistence type="predicted"/>
<comment type="caution">
    <text evidence="3">The sequence shown here is derived from an EMBL/GenBank/DDBJ whole genome shotgun (WGS) entry which is preliminary data.</text>
</comment>
<dbReference type="Proteomes" id="UP000069773">
    <property type="component" value="Unassembled WGS sequence"/>
</dbReference>
<reference evidence="2 4" key="1">
    <citation type="journal article" date="2016" name="Genome Announc.">
        <title>Draft Genome Sequences of Five Rapidly Growing Mycobacterium Species, M. thermoresistibile, M. fortuitum subsp. acetamidolyticum, M. canariasense, M. brisbanense, and M. novocastrense.</title>
        <authorList>
            <person name="Katahira K."/>
            <person name="Ogura Y."/>
            <person name="Gotoh Y."/>
            <person name="Hayashi T."/>
        </authorList>
    </citation>
    <scope>NUCLEOTIDE SEQUENCE [LARGE SCALE GENOMIC DNA]</scope>
    <source>
        <strain evidence="2 4">JCM18114</strain>
    </source>
</reference>
<keyword evidence="1" id="KW-0812">Transmembrane</keyword>
<evidence type="ECO:0000313" key="3">
    <source>
        <dbReference type="EMBL" id="MCV7025746.1"/>
    </source>
</evidence>
<reference evidence="3" key="2">
    <citation type="submission" date="2020-07" db="EMBL/GenBank/DDBJ databases">
        <authorList>
            <person name="Pettersson B.M.F."/>
            <person name="Behra P.R.K."/>
            <person name="Ramesh M."/>
            <person name="Das S."/>
            <person name="Dasgupta S."/>
            <person name="Kirsebom L.A."/>
        </authorList>
    </citation>
    <scope>NUCLEOTIDE SEQUENCE</scope>
    <source>
        <strain evidence="3">DSM 44203</strain>
    </source>
</reference>
<dbReference type="EMBL" id="BCTA01000017">
    <property type="protein sequence ID" value="GAT07846.1"/>
    <property type="molecule type" value="Genomic_DNA"/>
</dbReference>
<dbReference type="AlphaFoldDB" id="A0AAW5SQK3"/>
<dbReference type="RefSeq" id="WP_067387664.1">
    <property type="nucleotide sequence ID" value="NZ_BCTA01000017.1"/>
</dbReference>
<dbReference type="Proteomes" id="UP001207528">
    <property type="component" value="Unassembled WGS sequence"/>
</dbReference>
<name>A0AAW5SQK3_MYCNV</name>
<feature type="transmembrane region" description="Helical" evidence="1">
    <location>
        <begin position="266"/>
        <end position="286"/>
    </location>
</feature>
<accession>A0AAW5SQK3</accession>
<evidence type="ECO:0000256" key="1">
    <source>
        <dbReference type="SAM" id="Phobius"/>
    </source>
</evidence>
<feature type="transmembrane region" description="Helical" evidence="1">
    <location>
        <begin position="37"/>
        <end position="58"/>
    </location>
</feature>
<keyword evidence="4" id="KW-1185">Reference proteome</keyword>
<dbReference type="SUPFAM" id="SSF53300">
    <property type="entry name" value="vWA-like"/>
    <property type="match status" value="1"/>
</dbReference>
<keyword evidence="1" id="KW-1133">Transmembrane helix</keyword>
<evidence type="ECO:0000313" key="5">
    <source>
        <dbReference type="Proteomes" id="UP001207528"/>
    </source>
</evidence>